<name>A0A7W7ZK33_9BACT</name>
<evidence type="ECO:0008006" key="3">
    <source>
        <dbReference type="Google" id="ProtNLM"/>
    </source>
</evidence>
<dbReference type="EMBL" id="JACHIP010000039">
    <property type="protein sequence ID" value="MBB5061386.1"/>
    <property type="molecule type" value="Genomic_DNA"/>
</dbReference>
<organism evidence="1 2">
    <name type="scientific">Granulicella aggregans</name>
    <dbReference type="NCBI Taxonomy" id="474949"/>
    <lineage>
        <taxon>Bacteria</taxon>
        <taxon>Pseudomonadati</taxon>
        <taxon>Acidobacteriota</taxon>
        <taxon>Terriglobia</taxon>
        <taxon>Terriglobales</taxon>
        <taxon>Acidobacteriaceae</taxon>
        <taxon>Granulicella</taxon>
    </lineage>
</organism>
<comment type="caution">
    <text evidence="1">The sequence shown here is derived from an EMBL/GenBank/DDBJ whole genome shotgun (WGS) entry which is preliminary data.</text>
</comment>
<accession>A0A7W7ZK33</accession>
<evidence type="ECO:0000313" key="1">
    <source>
        <dbReference type="EMBL" id="MBB5061386.1"/>
    </source>
</evidence>
<protein>
    <recommendedName>
        <fullName evidence="3">HicB-like protein involved in pilus formation</fullName>
    </recommendedName>
</protein>
<reference evidence="1 2" key="1">
    <citation type="submission" date="2020-08" db="EMBL/GenBank/DDBJ databases">
        <title>Genomic Encyclopedia of Type Strains, Phase IV (KMG-V): Genome sequencing to study the core and pangenomes of soil and plant-associated prokaryotes.</title>
        <authorList>
            <person name="Whitman W."/>
        </authorList>
    </citation>
    <scope>NUCLEOTIDE SEQUENCE [LARGE SCALE GENOMIC DNA]</scope>
    <source>
        <strain evidence="1 2">M8UP14</strain>
    </source>
</reference>
<sequence>MAKTLSLDSKDLAPVRAQHLSGSRQRGVVASAEYVPMQFKLPPTFVKSFKQAALDNNMKLNELLIASFQEFMKVKGSTQG</sequence>
<gene>
    <name evidence="1" type="ORF">HDF16_006122</name>
</gene>
<keyword evidence="2" id="KW-1185">Reference proteome</keyword>
<dbReference type="AlphaFoldDB" id="A0A7W7ZK33"/>
<evidence type="ECO:0000313" key="2">
    <source>
        <dbReference type="Proteomes" id="UP000540989"/>
    </source>
</evidence>
<proteinExistence type="predicted"/>
<dbReference type="RefSeq" id="WP_184224256.1">
    <property type="nucleotide sequence ID" value="NZ_JACHIP010000039.1"/>
</dbReference>
<dbReference type="Proteomes" id="UP000540989">
    <property type="component" value="Unassembled WGS sequence"/>
</dbReference>